<keyword evidence="5 8" id="KW-0812">Transmembrane</keyword>
<feature type="transmembrane region" description="Helical" evidence="8">
    <location>
        <begin position="40"/>
        <end position="61"/>
    </location>
</feature>
<proteinExistence type="inferred from homology"/>
<feature type="transmembrane region" description="Helical" evidence="8">
    <location>
        <begin position="148"/>
        <end position="167"/>
    </location>
</feature>
<feature type="transmembrane region" description="Helical" evidence="8">
    <location>
        <begin position="308"/>
        <end position="331"/>
    </location>
</feature>
<accession>A0A3A1VIJ3</accession>
<evidence type="ECO:0000256" key="8">
    <source>
        <dbReference type="SAM" id="Phobius"/>
    </source>
</evidence>
<sequence>MINSTKISLRQFTILTMFYTIGTTILVIPSSLAADAKQNAWLAAAVGWLIGLLIVYLYISLGKLFPELTLFGFLERTLGKWFGKLVSLAFIFFFFTGAASVLYYMGNFMTTQVMPETPLGAFVLLFGGLVVMGLRLGLEVLARTSEILFPWFLILFTVSTLFVSPEIDLEKIKPILDVGMKPTLKAALSFLGTASLPLVAFLMFFPANLNHTKGAGKAFFVGTLLGGIAIIIVTFMSISVLGADFTARNMYPSYALAKKINIANFIQRVEILMAGMWFMSIFFKTTFYAYGFITGIAQLCGCKDYRPLVLPCGMIFISYSMIIYPNVVYMMDFDSTVYIPYVITVCLLLPLLLYATGLMRKRMEQKPSASE</sequence>
<dbReference type="EMBL" id="QXQA01000001">
    <property type="protein sequence ID" value="RIX60317.1"/>
    <property type="molecule type" value="Genomic_DNA"/>
</dbReference>
<evidence type="ECO:0000256" key="6">
    <source>
        <dbReference type="ARBA" id="ARBA00022989"/>
    </source>
</evidence>
<evidence type="ECO:0000313" key="10">
    <source>
        <dbReference type="Proteomes" id="UP000266482"/>
    </source>
</evidence>
<keyword evidence="7 8" id="KW-0472">Membrane</keyword>
<evidence type="ECO:0000256" key="5">
    <source>
        <dbReference type="ARBA" id="ARBA00022692"/>
    </source>
</evidence>
<dbReference type="RefSeq" id="WP_119597692.1">
    <property type="nucleotide sequence ID" value="NZ_QXQA01000001.1"/>
</dbReference>
<evidence type="ECO:0000256" key="4">
    <source>
        <dbReference type="ARBA" id="ARBA00022544"/>
    </source>
</evidence>
<comment type="caution">
    <text evidence="9">The sequence shown here is derived from an EMBL/GenBank/DDBJ whole genome shotgun (WGS) entry which is preliminary data.</text>
</comment>
<feature type="transmembrane region" description="Helical" evidence="8">
    <location>
        <begin position="337"/>
        <end position="356"/>
    </location>
</feature>
<dbReference type="NCBIfam" id="TIGR00912">
    <property type="entry name" value="2A0309"/>
    <property type="match status" value="1"/>
</dbReference>
<comment type="similarity">
    <text evidence="2">Belongs to the amino acid-polyamine-organocation (APC) superfamily. Spore germination protein (SGP) (TC 2.A.3.9) family.</text>
</comment>
<organism evidence="9 10">
    <name type="scientific">Paenibacillus nanensis</name>
    <dbReference type="NCBI Taxonomy" id="393251"/>
    <lineage>
        <taxon>Bacteria</taxon>
        <taxon>Bacillati</taxon>
        <taxon>Bacillota</taxon>
        <taxon>Bacilli</taxon>
        <taxon>Bacillales</taxon>
        <taxon>Paenibacillaceae</taxon>
        <taxon>Paenibacillus</taxon>
    </lineage>
</organism>
<keyword evidence="3" id="KW-0813">Transport</keyword>
<feature type="transmembrane region" description="Helical" evidence="8">
    <location>
        <begin position="81"/>
        <end position="105"/>
    </location>
</feature>
<keyword evidence="4" id="KW-0309">Germination</keyword>
<comment type="subcellular location">
    <subcellularLocation>
        <location evidence="1">Membrane</location>
        <topology evidence="1">Multi-pass membrane protein</topology>
    </subcellularLocation>
</comment>
<protein>
    <submittedName>
        <fullName evidence="9">Spore gernimation protein</fullName>
    </submittedName>
</protein>
<dbReference type="OrthoDB" id="2078716at2"/>
<dbReference type="GO" id="GO:0016020">
    <property type="term" value="C:membrane"/>
    <property type="evidence" value="ECO:0007669"/>
    <property type="project" value="UniProtKB-SubCell"/>
</dbReference>
<feature type="transmembrane region" description="Helical" evidence="8">
    <location>
        <begin position="274"/>
        <end position="296"/>
    </location>
</feature>
<dbReference type="GO" id="GO:0009847">
    <property type="term" value="P:spore germination"/>
    <property type="evidence" value="ECO:0007669"/>
    <property type="project" value="InterPro"/>
</dbReference>
<reference evidence="9 10" key="1">
    <citation type="submission" date="2018-09" db="EMBL/GenBank/DDBJ databases">
        <title>Paenibacillus aracenensis nov. sp. isolated from a cave in southern Spain.</title>
        <authorList>
            <person name="Jurado V."/>
            <person name="Gutierrez-Patricio S."/>
            <person name="Gonzalez-Pimentel J.L."/>
            <person name="Miller A.Z."/>
            <person name="Laiz L."/>
            <person name="Saiz-Jimenez C."/>
        </authorList>
    </citation>
    <scope>NUCLEOTIDE SEQUENCE [LARGE SCALE GENOMIC DNA]</scope>
    <source>
        <strain evidence="9 10">DSM 22867</strain>
    </source>
</reference>
<dbReference type="Proteomes" id="UP000266482">
    <property type="component" value="Unassembled WGS sequence"/>
</dbReference>
<evidence type="ECO:0000256" key="3">
    <source>
        <dbReference type="ARBA" id="ARBA00022448"/>
    </source>
</evidence>
<feature type="transmembrane region" description="Helical" evidence="8">
    <location>
        <begin position="187"/>
        <end position="207"/>
    </location>
</feature>
<dbReference type="Pfam" id="PF03845">
    <property type="entry name" value="Spore_permease"/>
    <property type="match status" value="1"/>
</dbReference>
<feature type="transmembrane region" description="Helical" evidence="8">
    <location>
        <begin position="219"/>
        <end position="243"/>
    </location>
</feature>
<keyword evidence="6 8" id="KW-1133">Transmembrane helix</keyword>
<evidence type="ECO:0000313" key="9">
    <source>
        <dbReference type="EMBL" id="RIX60317.1"/>
    </source>
</evidence>
<dbReference type="InterPro" id="IPR004761">
    <property type="entry name" value="Spore_GerAB"/>
</dbReference>
<gene>
    <name evidence="9" type="ORF">D3P08_01750</name>
</gene>
<feature type="transmembrane region" description="Helical" evidence="8">
    <location>
        <begin position="117"/>
        <end position="136"/>
    </location>
</feature>
<dbReference type="AlphaFoldDB" id="A0A3A1VIJ3"/>
<keyword evidence="10" id="KW-1185">Reference proteome</keyword>
<dbReference type="PANTHER" id="PTHR34975:SF2">
    <property type="entry name" value="SPORE GERMINATION PROTEIN A2"/>
    <property type="match status" value="1"/>
</dbReference>
<feature type="transmembrane region" description="Helical" evidence="8">
    <location>
        <begin position="12"/>
        <end position="34"/>
    </location>
</feature>
<dbReference type="PANTHER" id="PTHR34975">
    <property type="entry name" value="SPORE GERMINATION PROTEIN A2"/>
    <property type="match status" value="1"/>
</dbReference>
<name>A0A3A1VIJ3_9BACL</name>
<evidence type="ECO:0000256" key="7">
    <source>
        <dbReference type="ARBA" id="ARBA00023136"/>
    </source>
</evidence>
<evidence type="ECO:0000256" key="2">
    <source>
        <dbReference type="ARBA" id="ARBA00007998"/>
    </source>
</evidence>
<evidence type="ECO:0000256" key="1">
    <source>
        <dbReference type="ARBA" id="ARBA00004141"/>
    </source>
</evidence>